<dbReference type="Proteomes" id="UP000281604">
    <property type="component" value="Unassembled WGS sequence"/>
</dbReference>
<evidence type="ECO:0000313" key="1">
    <source>
        <dbReference type="EMBL" id="RMP10741.1"/>
    </source>
</evidence>
<comment type="caution">
    <text evidence="1">The sequence shown here is derived from an EMBL/GenBank/DDBJ whole genome shotgun (WGS) entry which is preliminary data.</text>
</comment>
<accession>A0A3M4AVA9</accession>
<gene>
    <name evidence="1" type="ORF">ALQ30_04708</name>
</gene>
<protein>
    <submittedName>
        <fullName evidence="1">Uncharacterized protein</fullName>
    </submittedName>
</protein>
<dbReference type="AlphaFoldDB" id="A0A3M4AVA9"/>
<reference evidence="1 2" key="1">
    <citation type="submission" date="2018-08" db="EMBL/GenBank/DDBJ databases">
        <title>Recombination of ecologically and evolutionarily significant loci maintains genetic cohesion in the Pseudomonas syringae species complex.</title>
        <authorList>
            <person name="Dillon M."/>
            <person name="Thakur S."/>
            <person name="Almeida R.N.D."/>
            <person name="Weir B.S."/>
            <person name="Guttman D.S."/>
        </authorList>
    </citation>
    <scope>NUCLEOTIDE SEQUENCE [LARGE SCALE GENOMIC DNA]</scope>
    <source>
        <strain evidence="1 2">ICMP 3706</strain>
    </source>
</reference>
<organism evidence="1 2">
    <name type="scientific">Pseudomonas syringae pv. persicae</name>
    <dbReference type="NCBI Taxonomy" id="237306"/>
    <lineage>
        <taxon>Bacteria</taxon>
        <taxon>Pseudomonadati</taxon>
        <taxon>Pseudomonadota</taxon>
        <taxon>Gammaproteobacteria</taxon>
        <taxon>Pseudomonadales</taxon>
        <taxon>Pseudomonadaceae</taxon>
        <taxon>Pseudomonas</taxon>
    </lineage>
</organism>
<evidence type="ECO:0000313" key="2">
    <source>
        <dbReference type="Proteomes" id="UP000281604"/>
    </source>
</evidence>
<sequence length="35" mass="4409">MWFFDFYLERRGMFRFFQDAPIVVFVWLESDTSKP</sequence>
<dbReference type="EMBL" id="RBQE01000155">
    <property type="protein sequence ID" value="RMP10741.1"/>
    <property type="molecule type" value="Genomic_DNA"/>
</dbReference>
<proteinExistence type="predicted"/>
<name>A0A3M4AVA9_9PSED</name>